<dbReference type="eggNOG" id="COG3119">
    <property type="taxonomic scope" value="Bacteria"/>
</dbReference>
<reference evidence="2 3" key="1">
    <citation type="journal article" date="2009" name="Stand. Genomic Sci.">
        <title>Complete genome sequence of Desulfotomaculum acetoxidans type strain (5575).</title>
        <authorList>
            <person name="Spring S."/>
            <person name="Lapidus A."/>
            <person name="Schroder M."/>
            <person name="Gleim D."/>
            <person name="Sims D."/>
            <person name="Meincke L."/>
            <person name="Glavina Del Rio T."/>
            <person name="Tice H."/>
            <person name="Copeland A."/>
            <person name="Cheng J.F."/>
            <person name="Lucas S."/>
            <person name="Chen F."/>
            <person name="Nolan M."/>
            <person name="Bruce D."/>
            <person name="Goodwin L."/>
            <person name="Pitluck S."/>
            <person name="Ivanova N."/>
            <person name="Mavromatis K."/>
            <person name="Mikhailova N."/>
            <person name="Pati A."/>
            <person name="Chen A."/>
            <person name="Palaniappan K."/>
            <person name="Land M."/>
            <person name="Hauser L."/>
            <person name="Chang Y.J."/>
            <person name="Jeffries C.D."/>
            <person name="Chain P."/>
            <person name="Saunders E."/>
            <person name="Brettin T."/>
            <person name="Detter J.C."/>
            <person name="Goker M."/>
            <person name="Bristow J."/>
            <person name="Eisen J.A."/>
            <person name="Markowitz V."/>
            <person name="Hugenholtz P."/>
            <person name="Kyrpides N.C."/>
            <person name="Klenk H.P."/>
            <person name="Han C."/>
        </authorList>
    </citation>
    <scope>NUCLEOTIDE SEQUENCE [LARGE SCALE GENOMIC DNA]</scope>
    <source>
        <strain evidence="3">ATCC 49208 / DSM 771 / VKM B-1644</strain>
    </source>
</reference>
<dbReference type="HOGENOM" id="CLU_006332_5_0_9"/>
<evidence type="ECO:0000259" key="1">
    <source>
        <dbReference type="Pfam" id="PF00884"/>
    </source>
</evidence>
<dbReference type="Pfam" id="PF00884">
    <property type="entry name" value="Sulfatase"/>
    <property type="match status" value="1"/>
</dbReference>
<dbReference type="GO" id="GO:0004065">
    <property type="term" value="F:arylsulfatase activity"/>
    <property type="evidence" value="ECO:0007669"/>
    <property type="project" value="TreeGrafter"/>
</dbReference>
<proteinExistence type="predicted"/>
<name>C8VYX4_DESAS</name>
<organism evidence="2 3">
    <name type="scientific">Desulfofarcimen acetoxidans (strain ATCC 49208 / DSM 771 / KCTC 5769 / VKM B-1644 / 5575)</name>
    <name type="common">Desulfotomaculum acetoxidans</name>
    <dbReference type="NCBI Taxonomy" id="485916"/>
    <lineage>
        <taxon>Bacteria</taxon>
        <taxon>Bacillati</taxon>
        <taxon>Bacillota</taxon>
        <taxon>Clostridia</taxon>
        <taxon>Eubacteriales</taxon>
        <taxon>Peptococcaceae</taxon>
        <taxon>Desulfofarcimen</taxon>
    </lineage>
</organism>
<dbReference type="RefSeq" id="WP_015757588.1">
    <property type="nucleotide sequence ID" value="NC_013216.1"/>
</dbReference>
<dbReference type="PANTHER" id="PTHR46615:SF1">
    <property type="entry name" value="ARYLSULFATASE K"/>
    <property type="match status" value="1"/>
</dbReference>
<dbReference type="InterPro" id="IPR000917">
    <property type="entry name" value="Sulfatase_N"/>
</dbReference>
<evidence type="ECO:0000313" key="2">
    <source>
        <dbReference type="EMBL" id="ACV62884.1"/>
    </source>
</evidence>
<dbReference type="Proteomes" id="UP000002217">
    <property type="component" value="Chromosome"/>
</dbReference>
<dbReference type="GO" id="GO:0015024">
    <property type="term" value="F:glucuronate-2-sulfatase activity"/>
    <property type="evidence" value="ECO:0007669"/>
    <property type="project" value="TreeGrafter"/>
</dbReference>
<dbReference type="AlphaFoldDB" id="C8VYX4"/>
<dbReference type="CDD" id="cd16035">
    <property type="entry name" value="sulfatase_like"/>
    <property type="match status" value="1"/>
</dbReference>
<evidence type="ECO:0000313" key="3">
    <source>
        <dbReference type="Proteomes" id="UP000002217"/>
    </source>
</evidence>
<accession>C8VYX4</accession>
<dbReference type="InterPro" id="IPR017850">
    <property type="entry name" value="Alkaline_phosphatase_core_sf"/>
</dbReference>
<dbReference type="Gene3D" id="3.40.720.10">
    <property type="entry name" value="Alkaline Phosphatase, subunit A"/>
    <property type="match status" value="1"/>
</dbReference>
<dbReference type="PANTHER" id="PTHR46615">
    <property type="entry name" value="ARYLSULFATASE K"/>
    <property type="match status" value="1"/>
</dbReference>
<dbReference type="STRING" id="485916.Dtox_2055"/>
<sequence>MTNKLLNQHIHEMPLCHKPNFLVILVDQQRYAVSYENEEIKVWRKTRLKAQEFLKSRGFEFKNHYAGSAACCPSRATLYTGQYPSLHGVSQTDGAAKGAYDPDMFWLNPNTVPTMGDYFRTAGYQTYWKGKWHASAADILVPGTHKPFLSYNQGNGVPIPDNEKLYINANVLASFGFNGWIGPEPHGVNPRNTGSSAAAGLSGRDVVYSQDTVELIRVLEKEYNESDECRPRPWLIMCSFVNPHDIALFGAISGSLPQFNFKVNLSVPYISPAPTASESLLTKPSAQSSYRRIYAYAFQPLLDTLFYRQLYYSLEMEADTQICRVINALRETSFYNNTIIIFTSDHGELLGAHGLFQKWYQAYEESIHVPLIIHNPTLFDKPESTDMLTSHVDILPTMLGISGLDTGAIHKVLANSHTEVHSLVGRNLSPLLKSKTDFIEAGEAIYFMTDDNITKGLNQISFAGVPYHSVAQPNSIETVIAALPTGRGGTKQIWKYSRYFDNPHFWNISGRRDQFVYNGPVRRKFNPCNYNDTPIRPQADQYEIYNITTDPLEIRNVSYESYNNRYFMQIREILNELLEEQRKKKRLYPVSGNVHGKTPNY</sequence>
<dbReference type="SUPFAM" id="SSF53649">
    <property type="entry name" value="Alkaline phosphatase-like"/>
    <property type="match status" value="1"/>
</dbReference>
<dbReference type="EMBL" id="CP001720">
    <property type="protein sequence ID" value="ACV62884.1"/>
    <property type="molecule type" value="Genomic_DNA"/>
</dbReference>
<dbReference type="KEGG" id="dae:Dtox_2055"/>
<protein>
    <submittedName>
        <fullName evidence="2">Sulfatase</fullName>
    </submittedName>
</protein>
<feature type="domain" description="Sulfatase N-terminal" evidence="1">
    <location>
        <begin position="19"/>
        <end position="403"/>
    </location>
</feature>
<keyword evidence="3" id="KW-1185">Reference proteome</keyword>
<gene>
    <name evidence="2" type="ordered locus">Dtox_2055</name>
</gene>
<dbReference type="InterPro" id="IPR051849">
    <property type="entry name" value="GAG-degrading_sulfatase"/>
</dbReference>